<dbReference type="EnsemblPlants" id="OB03G13840.1">
    <property type="protein sequence ID" value="OB03G13840.1"/>
    <property type="gene ID" value="OB03G13840"/>
</dbReference>
<dbReference type="Proteomes" id="UP000006038">
    <property type="component" value="Chromosome 3"/>
</dbReference>
<dbReference type="Gramene" id="OB03G13840.1">
    <property type="protein sequence ID" value="OB03G13840.1"/>
    <property type="gene ID" value="OB03G13840"/>
</dbReference>
<feature type="region of interest" description="Disordered" evidence="1">
    <location>
        <begin position="20"/>
        <end position="52"/>
    </location>
</feature>
<feature type="compositionally biased region" description="Basic and acidic residues" evidence="1">
    <location>
        <begin position="20"/>
        <end position="41"/>
    </location>
</feature>
<keyword evidence="3" id="KW-1185">Reference proteome</keyword>
<organism evidence="2">
    <name type="scientific">Oryza brachyantha</name>
    <name type="common">malo sina</name>
    <dbReference type="NCBI Taxonomy" id="4533"/>
    <lineage>
        <taxon>Eukaryota</taxon>
        <taxon>Viridiplantae</taxon>
        <taxon>Streptophyta</taxon>
        <taxon>Embryophyta</taxon>
        <taxon>Tracheophyta</taxon>
        <taxon>Spermatophyta</taxon>
        <taxon>Magnoliopsida</taxon>
        <taxon>Liliopsida</taxon>
        <taxon>Poales</taxon>
        <taxon>Poaceae</taxon>
        <taxon>BOP clade</taxon>
        <taxon>Oryzoideae</taxon>
        <taxon>Oryzeae</taxon>
        <taxon>Oryzinae</taxon>
        <taxon>Oryza</taxon>
    </lineage>
</organism>
<reference evidence="2" key="2">
    <citation type="submission" date="2013-04" db="UniProtKB">
        <authorList>
            <consortium name="EnsemblPlants"/>
        </authorList>
    </citation>
    <scope>IDENTIFICATION</scope>
</reference>
<dbReference type="AlphaFoldDB" id="J3LK08"/>
<proteinExistence type="predicted"/>
<accession>J3LK08</accession>
<sequence>MEEKRRNTYSRDLRCWEGWKSSDKEVSGERASAETKHDRKAPSKATARPPALLTDLSELYDSVVPTEARERSRLSPGSLRGLALAAEPPPPSLLPIISVSGSIRARSYRRPRWERRGQGRRRRTGPTALLVWKEKSGAPSAFDDDGERSGGGKKMRRRRRRRRSETRPWAGGVGLAAFFRCRARIKVDDWFG</sequence>
<evidence type="ECO:0000313" key="3">
    <source>
        <dbReference type="Proteomes" id="UP000006038"/>
    </source>
</evidence>
<reference evidence="2" key="1">
    <citation type="journal article" date="2013" name="Nat. Commun.">
        <title>Whole-genome sequencing of Oryza brachyantha reveals mechanisms underlying Oryza genome evolution.</title>
        <authorList>
            <person name="Chen J."/>
            <person name="Huang Q."/>
            <person name="Gao D."/>
            <person name="Wang J."/>
            <person name="Lang Y."/>
            <person name="Liu T."/>
            <person name="Li B."/>
            <person name="Bai Z."/>
            <person name="Luis Goicoechea J."/>
            <person name="Liang C."/>
            <person name="Chen C."/>
            <person name="Zhang W."/>
            <person name="Sun S."/>
            <person name="Liao Y."/>
            <person name="Zhang X."/>
            <person name="Yang L."/>
            <person name="Song C."/>
            <person name="Wang M."/>
            <person name="Shi J."/>
            <person name="Liu G."/>
            <person name="Liu J."/>
            <person name="Zhou H."/>
            <person name="Zhou W."/>
            <person name="Yu Q."/>
            <person name="An N."/>
            <person name="Chen Y."/>
            <person name="Cai Q."/>
            <person name="Wang B."/>
            <person name="Liu B."/>
            <person name="Min J."/>
            <person name="Huang Y."/>
            <person name="Wu H."/>
            <person name="Li Z."/>
            <person name="Zhang Y."/>
            <person name="Yin Y."/>
            <person name="Song W."/>
            <person name="Jiang J."/>
            <person name="Jackson S.A."/>
            <person name="Wing R.A."/>
            <person name="Wang J."/>
            <person name="Chen M."/>
        </authorList>
    </citation>
    <scope>NUCLEOTIDE SEQUENCE [LARGE SCALE GENOMIC DNA]</scope>
    <source>
        <strain evidence="2">cv. IRGC 101232</strain>
    </source>
</reference>
<feature type="region of interest" description="Disordered" evidence="1">
    <location>
        <begin position="134"/>
        <end position="167"/>
    </location>
</feature>
<evidence type="ECO:0000256" key="1">
    <source>
        <dbReference type="SAM" id="MobiDB-lite"/>
    </source>
</evidence>
<name>J3LK08_ORYBR</name>
<dbReference type="HOGENOM" id="CLU_1417148_0_0_1"/>
<evidence type="ECO:0000313" key="2">
    <source>
        <dbReference type="EnsemblPlants" id="OB03G13840.1"/>
    </source>
</evidence>
<feature type="compositionally biased region" description="Basic residues" evidence="1">
    <location>
        <begin position="151"/>
        <end position="164"/>
    </location>
</feature>
<protein>
    <submittedName>
        <fullName evidence="2">Uncharacterized protein</fullName>
    </submittedName>
</protein>